<evidence type="ECO:0000256" key="2">
    <source>
        <dbReference type="ARBA" id="ARBA00010992"/>
    </source>
</evidence>
<keyword evidence="3 9" id="KW-0813">Transport</keyword>
<dbReference type="InterPro" id="IPR020846">
    <property type="entry name" value="MFS_dom"/>
</dbReference>
<evidence type="ECO:0000256" key="8">
    <source>
        <dbReference type="ARBA" id="ARBA00023136"/>
    </source>
</evidence>
<evidence type="ECO:0000313" key="12">
    <source>
        <dbReference type="Proteomes" id="UP000504607"/>
    </source>
</evidence>
<keyword evidence="7 10" id="KW-1133">Transmembrane helix</keyword>
<feature type="transmembrane region" description="Helical" evidence="10">
    <location>
        <begin position="136"/>
        <end position="158"/>
    </location>
</feature>
<dbReference type="GO" id="GO:0015293">
    <property type="term" value="F:symporter activity"/>
    <property type="evidence" value="ECO:0007669"/>
    <property type="project" value="UniProtKB-KW"/>
</dbReference>
<dbReference type="OrthoDB" id="752400at2759"/>
<sequence length="512" mass="56508">MAGGEIMSQNGNKEYPGKMTFFVFLACLLASSGGLIFGYDIGVSGGVTSMDSFLEKFFPSVYKEEKENTSTNQYCKFDSQLLTAFTSSLYLAALIASFFASTMTRVFGRKWSMFMSGIVVLMGATINGAAGNVFMLILGRILVGAGVGFANQSVPVYLSEMAPARLRGMLNIGFQLMITIGVFIANFINYGTANISGGWGWRISLALVGIPATVITLGSLFLPDTPNSLVERGHKEKAKAILSKIRGTNEIQDEYDDLVKASEESIAIKHPWSNIIKRKYRPQLTMALLIPFFQQVTGINALMLYGPVLFKTIGFGGNASLMSALIIGLVKVLSTFVSIAIVDKLGRRMLLLQGGTQMIICQIIVGTLIWIKFGTHGEATLSKTYARCVVSFICLYMAGFAWSWGPLGWLIPSEIFPLEIRSAGQSINVSLNMLVTSINAQVFLAMFCRMKFGLFYFFSGWVIIMTIFVALFLPETKNVPIEEMILVWKKHWFWGKFIEDENSEDVEDDACF</sequence>
<organism evidence="12 13">
    <name type="scientific">Elaeis guineensis var. tenera</name>
    <name type="common">Oil palm</name>
    <dbReference type="NCBI Taxonomy" id="51953"/>
    <lineage>
        <taxon>Eukaryota</taxon>
        <taxon>Viridiplantae</taxon>
        <taxon>Streptophyta</taxon>
        <taxon>Embryophyta</taxon>
        <taxon>Tracheophyta</taxon>
        <taxon>Spermatophyta</taxon>
        <taxon>Magnoliopsida</taxon>
        <taxon>Liliopsida</taxon>
        <taxon>Arecaceae</taxon>
        <taxon>Arecoideae</taxon>
        <taxon>Cocoseae</taxon>
        <taxon>Elaeidinae</taxon>
        <taxon>Elaeis</taxon>
    </lineage>
</organism>
<dbReference type="GO" id="GO:0015145">
    <property type="term" value="F:monosaccharide transmembrane transporter activity"/>
    <property type="evidence" value="ECO:0007669"/>
    <property type="project" value="InterPro"/>
</dbReference>
<evidence type="ECO:0000259" key="11">
    <source>
        <dbReference type="PROSITE" id="PS50850"/>
    </source>
</evidence>
<dbReference type="NCBIfam" id="TIGR00879">
    <property type="entry name" value="SP"/>
    <property type="match status" value="1"/>
</dbReference>
<keyword evidence="12" id="KW-1185">Reference proteome</keyword>
<dbReference type="PROSITE" id="PS00217">
    <property type="entry name" value="SUGAR_TRANSPORT_2"/>
    <property type="match status" value="1"/>
</dbReference>
<dbReference type="InterPro" id="IPR003663">
    <property type="entry name" value="Sugar/inositol_transpt"/>
</dbReference>
<feature type="transmembrane region" description="Helical" evidence="10">
    <location>
        <begin position="170"/>
        <end position="188"/>
    </location>
</feature>
<evidence type="ECO:0000256" key="7">
    <source>
        <dbReference type="ARBA" id="ARBA00022989"/>
    </source>
</evidence>
<dbReference type="InterPro" id="IPR045262">
    <property type="entry name" value="STP/PLT_plant"/>
</dbReference>
<feature type="transmembrane region" description="Helical" evidence="10">
    <location>
        <begin position="111"/>
        <end position="130"/>
    </location>
</feature>
<dbReference type="PROSITE" id="PS00216">
    <property type="entry name" value="SUGAR_TRANSPORT_1"/>
    <property type="match status" value="1"/>
</dbReference>
<dbReference type="InterPro" id="IPR044778">
    <property type="entry name" value="MFS_STP/MST-like_plant"/>
</dbReference>
<dbReference type="SUPFAM" id="SSF103473">
    <property type="entry name" value="MFS general substrate transporter"/>
    <property type="match status" value="1"/>
</dbReference>
<evidence type="ECO:0000256" key="4">
    <source>
        <dbReference type="ARBA" id="ARBA00022597"/>
    </source>
</evidence>
<accession>A0A8N4EW64</accession>
<protein>
    <submittedName>
        <fullName evidence="13">Sugar transport protein MST6-like isoform X1</fullName>
    </submittedName>
</protein>
<feature type="transmembrane region" description="Helical" evidence="10">
    <location>
        <begin position="349"/>
        <end position="372"/>
    </location>
</feature>
<dbReference type="GO" id="GO:0016020">
    <property type="term" value="C:membrane"/>
    <property type="evidence" value="ECO:0007669"/>
    <property type="project" value="UniProtKB-SubCell"/>
</dbReference>
<name>A0A8N4EW64_ELAGV</name>
<feature type="transmembrane region" description="Helical" evidence="10">
    <location>
        <begin position="21"/>
        <end position="39"/>
    </location>
</feature>
<dbReference type="Gene3D" id="1.20.1250.20">
    <property type="entry name" value="MFS general substrate transporter like domains"/>
    <property type="match status" value="1"/>
</dbReference>
<keyword evidence="5 10" id="KW-0812">Transmembrane</keyword>
<evidence type="ECO:0000256" key="10">
    <source>
        <dbReference type="SAM" id="Phobius"/>
    </source>
</evidence>
<evidence type="ECO:0000256" key="9">
    <source>
        <dbReference type="RuleBase" id="RU003346"/>
    </source>
</evidence>
<feature type="transmembrane region" description="Helical" evidence="10">
    <location>
        <begin position="384"/>
        <end position="405"/>
    </location>
</feature>
<dbReference type="CDD" id="cd17361">
    <property type="entry name" value="MFS_STP"/>
    <property type="match status" value="1"/>
</dbReference>
<dbReference type="Proteomes" id="UP000504607">
    <property type="component" value="Chromosome 4"/>
</dbReference>
<evidence type="ECO:0000256" key="3">
    <source>
        <dbReference type="ARBA" id="ARBA00022448"/>
    </source>
</evidence>
<dbReference type="PANTHER" id="PTHR23500:SF574">
    <property type="entry name" value="SUGAR TRANSPORT PROTEIN 1"/>
    <property type="match status" value="1"/>
</dbReference>
<gene>
    <name evidence="13" type="primary">LOC105042736</name>
</gene>
<reference evidence="13" key="1">
    <citation type="submission" date="2025-08" db="UniProtKB">
        <authorList>
            <consortium name="RefSeq"/>
        </authorList>
    </citation>
    <scope>IDENTIFICATION</scope>
</reference>
<dbReference type="InterPro" id="IPR036259">
    <property type="entry name" value="MFS_trans_sf"/>
</dbReference>
<comment type="subcellular location">
    <subcellularLocation>
        <location evidence="1">Membrane</location>
        <topology evidence="1">Multi-pass membrane protein</topology>
    </subcellularLocation>
</comment>
<keyword evidence="6" id="KW-0769">Symport</keyword>
<comment type="similarity">
    <text evidence="2 9">Belongs to the major facilitator superfamily. Sugar transporter (TC 2.A.1.1) family.</text>
</comment>
<evidence type="ECO:0000256" key="5">
    <source>
        <dbReference type="ARBA" id="ARBA00022692"/>
    </source>
</evidence>
<dbReference type="PRINTS" id="PR00171">
    <property type="entry name" value="SUGRTRNSPORT"/>
</dbReference>
<feature type="domain" description="Major facilitator superfamily (MFS) profile" evidence="11">
    <location>
        <begin position="26"/>
        <end position="477"/>
    </location>
</feature>
<feature type="transmembrane region" description="Helical" evidence="10">
    <location>
        <begin position="200"/>
        <end position="222"/>
    </location>
</feature>
<feature type="transmembrane region" description="Helical" evidence="10">
    <location>
        <begin position="320"/>
        <end position="342"/>
    </location>
</feature>
<dbReference type="Pfam" id="PF00083">
    <property type="entry name" value="Sugar_tr"/>
    <property type="match status" value="1"/>
</dbReference>
<dbReference type="PANTHER" id="PTHR23500">
    <property type="entry name" value="SOLUTE CARRIER FAMILY 2, FACILITATED GLUCOSE TRANSPORTER"/>
    <property type="match status" value="1"/>
</dbReference>
<feature type="transmembrane region" description="Helical" evidence="10">
    <location>
        <begin position="286"/>
        <end position="308"/>
    </location>
</feature>
<evidence type="ECO:0000313" key="13">
    <source>
        <dbReference type="RefSeq" id="XP_029120173.1"/>
    </source>
</evidence>
<keyword evidence="4" id="KW-0762">Sugar transport</keyword>
<feature type="transmembrane region" description="Helical" evidence="10">
    <location>
        <begin position="81"/>
        <end position="99"/>
    </location>
</feature>
<dbReference type="InterPro" id="IPR005829">
    <property type="entry name" value="Sugar_transporter_CS"/>
</dbReference>
<dbReference type="RefSeq" id="XP_029120173.1">
    <property type="nucleotide sequence ID" value="XM_029264340.1"/>
</dbReference>
<feature type="transmembrane region" description="Helical" evidence="10">
    <location>
        <begin position="453"/>
        <end position="473"/>
    </location>
</feature>
<dbReference type="AlphaFoldDB" id="A0A8N4EW64"/>
<proteinExistence type="inferred from homology"/>
<dbReference type="InterPro" id="IPR005828">
    <property type="entry name" value="MFS_sugar_transport-like"/>
</dbReference>
<dbReference type="FunFam" id="1.20.1250.20:FF:000002">
    <property type="entry name" value="Sugar transport protein 13"/>
    <property type="match status" value="1"/>
</dbReference>
<keyword evidence="8 10" id="KW-0472">Membrane</keyword>
<dbReference type="PROSITE" id="PS50850">
    <property type="entry name" value="MFS"/>
    <property type="match status" value="1"/>
</dbReference>
<evidence type="ECO:0000256" key="1">
    <source>
        <dbReference type="ARBA" id="ARBA00004141"/>
    </source>
</evidence>
<evidence type="ECO:0000256" key="6">
    <source>
        <dbReference type="ARBA" id="ARBA00022847"/>
    </source>
</evidence>